<proteinExistence type="predicted"/>
<dbReference type="HOGENOM" id="CLU_3032349_0_0_1"/>
<dbReference type="EMBL" id="KE504178">
    <property type="protein sequence ID" value="EPS97193.1"/>
    <property type="molecule type" value="Genomic_DNA"/>
</dbReference>
<organism evidence="1 2">
    <name type="scientific">Fomitopsis schrenkii</name>
    <name type="common">Brown rot fungus</name>
    <dbReference type="NCBI Taxonomy" id="2126942"/>
    <lineage>
        <taxon>Eukaryota</taxon>
        <taxon>Fungi</taxon>
        <taxon>Dikarya</taxon>
        <taxon>Basidiomycota</taxon>
        <taxon>Agaricomycotina</taxon>
        <taxon>Agaricomycetes</taxon>
        <taxon>Polyporales</taxon>
        <taxon>Fomitopsis</taxon>
    </lineage>
</organism>
<dbReference type="SUPFAM" id="SSF55729">
    <property type="entry name" value="Acyl-CoA N-acyltransferases (Nat)"/>
    <property type="match status" value="1"/>
</dbReference>
<evidence type="ECO:0000313" key="2">
    <source>
        <dbReference type="Proteomes" id="UP000015241"/>
    </source>
</evidence>
<name>S8E1G7_FOMSC</name>
<accession>S8E1G7</accession>
<evidence type="ECO:0000313" key="1">
    <source>
        <dbReference type="EMBL" id="EPS97193.1"/>
    </source>
</evidence>
<dbReference type="Proteomes" id="UP000015241">
    <property type="component" value="Unassembled WGS sequence"/>
</dbReference>
<sequence>MNAHIFITLTVAKSKANGWDKMALATTNVRNVPIYERLGFVNEGSPVWVFVRSLD</sequence>
<keyword evidence="2" id="KW-1185">Reference proteome</keyword>
<protein>
    <recommendedName>
        <fullName evidence="3">N-acetyltransferase domain-containing protein</fullName>
    </recommendedName>
</protein>
<dbReference type="AlphaFoldDB" id="S8E1G7"/>
<gene>
    <name evidence="1" type="ORF">FOMPIDRAFT_81953</name>
</gene>
<evidence type="ECO:0008006" key="3">
    <source>
        <dbReference type="Google" id="ProtNLM"/>
    </source>
</evidence>
<reference evidence="1 2" key="1">
    <citation type="journal article" date="2012" name="Science">
        <title>The Paleozoic origin of enzymatic lignin decomposition reconstructed from 31 fungal genomes.</title>
        <authorList>
            <person name="Floudas D."/>
            <person name="Binder M."/>
            <person name="Riley R."/>
            <person name="Barry K."/>
            <person name="Blanchette R.A."/>
            <person name="Henrissat B."/>
            <person name="Martinez A.T."/>
            <person name="Otillar R."/>
            <person name="Spatafora J.W."/>
            <person name="Yadav J.S."/>
            <person name="Aerts A."/>
            <person name="Benoit I."/>
            <person name="Boyd A."/>
            <person name="Carlson A."/>
            <person name="Copeland A."/>
            <person name="Coutinho P.M."/>
            <person name="de Vries R.P."/>
            <person name="Ferreira P."/>
            <person name="Findley K."/>
            <person name="Foster B."/>
            <person name="Gaskell J."/>
            <person name="Glotzer D."/>
            <person name="Gorecki P."/>
            <person name="Heitman J."/>
            <person name="Hesse C."/>
            <person name="Hori C."/>
            <person name="Igarashi K."/>
            <person name="Jurgens J.A."/>
            <person name="Kallen N."/>
            <person name="Kersten P."/>
            <person name="Kohler A."/>
            <person name="Kuees U."/>
            <person name="Kumar T.K.A."/>
            <person name="Kuo A."/>
            <person name="LaButti K."/>
            <person name="Larrondo L.F."/>
            <person name="Lindquist E."/>
            <person name="Ling A."/>
            <person name="Lombard V."/>
            <person name="Lucas S."/>
            <person name="Lundell T."/>
            <person name="Martin R."/>
            <person name="McLaughlin D.J."/>
            <person name="Morgenstern I."/>
            <person name="Morin E."/>
            <person name="Murat C."/>
            <person name="Nagy L.G."/>
            <person name="Nolan M."/>
            <person name="Ohm R.A."/>
            <person name="Patyshakuliyeva A."/>
            <person name="Rokas A."/>
            <person name="Ruiz-Duenas F.J."/>
            <person name="Sabat G."/>
            <person name="Salamov A."/>
            <person name="Samejima M."/>
            <person name="Schmutz J."/>
            <person name="Slot J.C."/>
            <person name="St John F."/>
            <person name="Stenlid J."/>
            <person name="Sun H."/>
            <person name="Sun S."/>
            <person name="Syed K."/>
            <person name="Tsang A."/>
            <person name="Wiebenga A."/>
            <person name="Young D."/>
            <person name="Pisabarro A."/>
            <person name="Eastwood D.C."/>
            <person name="Martin F."/>
            <person name="Cullen D."/>
            <person name="Grigoriev I.V."/>
            <person name="Hibbett D.S."/>
        </authorList>
    </citation>
    <scope>NUCLEOTIDE SEQUENCE</scope>
    <source>
        <strain evidence="2">FP-58527</strain>
    </source>
</reference>
<dbReference type="InParanoid" id="S8E1G7"/>
<dbReference type="InterPro" id="IPR016181">
    <property type="entry name" value="Acyl_CoA_acyltransferase"/>
</dbReference>